<sequence length="305" mass="34433">MNTKISTRHMQMMVSIADAGNVAEAAQILGLTQSALSHRIKEAERLLNTELFYRKHKKLTPTSAGKRLLHSSRLILGELRRAEQDINKLSVGIEHVVRLGNESYGGYHWLPACLTAFSRDYPTISVEIIPDVSLDTYTALRSGRIDLALVSGGQPPEGFTHRKLFRDEMRLVMPEGHALDKKQWVNATDIAADTYVTYHTTPSKGREYEQLFSHYRMLPVRVLRAGVTEAVIALVREGFGLTIMPTWTLQPYLKQGGLSTARVTEEGLYIDWYLLSRKDEHSDSPTGRFSDCLASLYQQPEFPKN</sequence>
<dbReference type="SUPFAM" id="SSF46785">
    <property type="entry name" value="Winged helix' DNA-binding domain"/>
    <property type="match status" value="1"/>
</dbReference>
<dbReference type="PROSITE" id="PS50931">
    <property type="entry name" value="HTH_LYSR"/>
    <property type="match status" value="1"/>
</dbReference>
<dbReference type="Proteomes" id="UP001597048">
    <property type="component" value="Unassembled WGS sequence"/>
</dbReference>
<evidence type="ECO:0000256" key="1">
    <source>
        <dbReference type="ARBA" id="ARBA00009437"/>
    </source>
</evidence>
<gene>
    <name evidence="6" type="ORF">ACFQ1C_03410</name>
</gene>
<evidence type="ECO:0000256" key="4">
    <source>
        <dbReference type="ARBA" id="ARBA00023163"/>
    </source>
</evidence>
<evidence type="ECO:0000313" key="6">
    <source>
        <dbReference type="EMBL" id="MFD1007205.1"/>
    </source>
</evidence>
<dbReference type="Pfam" id="PF03466">
    <property type="entry name" value="LysR_substrate"/>
    <property type="match status" value="1"/>
</dbReference>
<name>A0ABW3KDL2_9GAMM</name>
<organism evidence="6 7">
    <name type="scientific">Oceanisphaera ostreae</name>
    <dbReference type="NCBI Taxonomy" id="914151"/>
    <lineage>
        <taxon>Bacteria</taxon>
        <taxon>Pseudomonadati</taxon>
        <taxon>Pseudomonadota</taxon>
        <taxon>Gammaproteobacteria</taxon>
        <taxon>Aeromonadales</taxon>
        <taxon>Aeromonadaceae</taxon>
        <taxon>Oceanisphaera</taxon>
    </lineage>
</organism>
<comment type="similarity">
    <text evidence="1">Belongs to the LysR transcriptional regulatory family.</text>
</comment>
<dbReference type="InterPro" id="IPR036390">
    <property type="entry name" value="WH_DNA-bd_sf"/>
</dbReference>
<accession>A0ABW3KDL2</accession>
<reference evidence="7" key="1">
    <citation type="journal article" date="2019" name="Int. J. Syst. Evol. Microbiol.">
        <title>The Global Catalogue of Microorganisms (GCM) 10K type strain sequencing project: providing services to taxonomists for standard genome sequencing and annotation.</title>
        <authorList>
            <consortium name="The Broad Institute Genomics Platform"/>
            <consortium name="The Broad Institute Genome Sequencing Center for Infectious Disease"/>
            <person name="Wu L."/>
            <person name="Ma J."/>
        </authorList>
    </citation>
    <scope>NUCLEOTIDE SEQUENCE [LARGE SCALE GENOMIC DNA]</scope>
    <source>
        <strain evidence="7">CCUG 60525</strain>
    </source>
</reference>
<dbReference type="Gene3D" id="3.40.190.10">
    <property type="entry name" value="Periplasmic binding protein-like II"/>
    <property type="match status" value="2"/>
</dbReference>
<evidence type="ECO:0000256" key="3">
    <source>
        <dbReference type="ARBA" id="ARBA00023125"/>
    </source>
</evidence>
<dbReference type="SUPFAM" id="SSF53850">
    <property type="entry name" value="Periplasmic binding protein-like II"/>
    <property type="match status" value="1"/>
</dbReference>
<dbReference type="PANTHER" id="PTHR30126:SF25">
    <property type="entry name" value="HTH-TYPE TRANSCRIPTIONAL REGULATOR METR"/>
    <property type="match status" value="1"/>
</dbReference>
<evidence type="ECO:0000313" key="7">
    <source>
        <dbReference type="Proteomes" id="UP001597048"/>
    </source>
</evidence>
<dbReference type="PANTHER" id="PTHR30126">
    <property type="entry name" value="HTH-TYPE TRANSCRIPTIONAL REGULATOR"/>
    <property type="match status" value="1"/>
</dbReference>
<proteinExistence type="inferred from homology"/>
<keyword evidence="4" id="KW-0804">Transcription</keyword>
<dbReference type="InterPro" id="IPR005119">
    <property type="entry name" value="LysR_subst-bd"/>
</dbReference>
<evidence type="ECO:0000259" key="5">
    <source>
        <dbReference type="PROSITE" id="PS50931"/>
    </source>
</evidence>
<keyword evidence="2" id="KW-0805">Transcription regulation</keyword>
<feature type="domain" description="HTH lysR-type" evidence="5">
    <location>
        <begin position="5"/>
        <end position="62"/>
    </location>
</feature>
<dbReference type="InterPro" id="IPR036388">
    <property type="entry name" value="WH-like_DNA-bd_sf"/>
</dbReference>
<evidence type="ECO:0000256" key="2">
    <source>
        <dbReference type="ARBA" id="ARBA00023015"/>
    </source>
</evidence>
<dbReference type="CDD" id="cd05466">
    <property type="entry name" value="PBP2_LTTR_substrate"/>
    <property type="match status" value="1"/>
</dbReference>
<keyword evidence="7" id="KW-1185">Reference proteome</keyword>
<dbReference type="Pfam" id="PF00126">
    <property type="entry name" value="HTH_1"/>
    <property type="match status" value="1"/>
</dbReference>
<dbReference type="InterPro" id="IPR000847">
    <property type="entry name" value="LysR_HTH_N"/>
</dbReference>
<dbReference type="Gene3D" id="1.10.10.10">
    <property type="entry name" value="Winged helix-like DNA-binding domain superfamily/Winged helix DNA-binding domain"/>
    <property type="match status" value="1"/>
</dbReference>
<dbReference type="RefSeq" id="WP_379557127.1">
    <property type="nucleotide sequence ID" value="NZ_JBHTJS010000007.1"/>
</dbReference>
<dbReference type="EMBL" id="JBHTJS010000007">
    <property type="protein sequence ID" value="MFD1007205.1"/>
    <property type="molecule type" value="Genomic_DNA"/>
</dbReference>
<comment type="caution">
    <text evidence="6">The sequence shown here is derived from an EMBL/GenBank/DDBJ whole genome shotgun (WGS) entry which is preliminary data.</text>
</comment>
<protein>
    <submittedName>
        <fullName evidence="6">LysR family transcriptional regulator</fullName>
    </submittedName>
</protein>
<keyword evidence="3" id="KW-0238">DNA-binding</keyword>